<evidence type="ECO:0000313" key="3">
    <source>
        <dbReference type="Proteomes" id="UP000001542"/>
    </source>
</evidence>
<dbReference type="VEuPathDB" id="TrichDB:TVAG_408310"/>
<dbReference type="RefSeq" id="XP_001312352.1">
    <property type="nucleotide sequence ID" value="XM_001312351.1"/>
</dbReference>
<dbReference type="EMBL" id="DS113638">
    <property type="protein sequence ID" value="EAX99422.1"/>
    <property type="molecule type" value="Genomic_DNA"/>
</dbReference>
<keyword evidence="1" id="KW-0812">Transmembrane</keyword>
<sequence>MSCFFLFFRVILAAKFNFSDVLTADGIDMSQLNKWKELKVLLSNFTPETQIGNLLLASVNYTSTKDNVSSPEYLTTEYNRFYRFFIDNQSRIHEFPKGNSSSFNFITDIVSRLKIQLWLYGFKIFKIKSIANDISEGKNKTTVERVVEATNLSLSHYFHAAEIAKNAMLFSQFKLKDAPPKIFMNSDKIMEMITDIPKSIEDDKINLYEVCLHFHHLMKGIIDLKNGSVLFTMKSLLAALTLYSRIAPESKHSFKYLASSFISAYDKSKKEADLSNPKIQSLITKLDPIVDNLRNQLKTHVIEVNSSVRNFVFKNMNYAKPNFKLVSFLIPHNYSFLYDDTGLISLLREEKTDLFRPFIKTIMGNSRTKDMITTYYLAKAALVYLNNPKRAIPNFTMSWSDNITFAAKHFKDIRTTTKINELLSRINVKPMDSVTIKNAISEFIEGLKEIESVYPGFIGYAIDFLNDLKDVLKDDIALGEILQIHPIGRSLSSFIEANNKYNDGVSIKDAYWDFDILGVYVMRTIQAWKDLSLWSAPNLLHSIVTKTEKAKKFLENFEKIWRLFLDNQCEINKDDIDSIYTGFSDFINKMKPGFEYFMMTPTELFYSLTNINISRFTESFYDSLLELQSGKLKWETYVKFNKMYYEDLYEPLYMKYGGGKITRLVKNILIGLAVSVIFVCLVVIIILYVLRSKLHKNESDYIIQQESVNSEVDENVMKFNI</sequence>
<dbReference type="AlphaFoldDB" id="A2F6N3"/>
<evidence type="ECO:0000313" key="2">
    <source>
        <dbReference type="EMBL" id="EAX99422.1"/>
    </source>
</evidence>
<reference evidence="2" key="1">
    <citation type="submission" date="2006-10" db="EMBL/GenBank/DDBJ databases">
        <authorList>
            <person name="Amadeo P."/>
            <person name="Zhao Q."/>
            <person name="Wortman J."/>
            <person name="Fraser-Liggett C."/>
            <person name="Carlton J."/>
        </authorList>
    </citation>
    <scope>NUCLEOTIDE SEQUENCE</scope>
    <source>
        <strain evidence="2">G3</strain>
    </source>
</reference>
<proteinExistence type="predicted"/>
<dbReference type="Proteomes" id="UP000001542">
    <property type="component" value="Unassembled WGS sequence"/>
</dbReference>
<evidence type="ECO:0008006" key="4">
    <source>
        <dbReference type="Google" id="ProtNLM"/>
    </source>
</evidence>
<accession>A2F6N3</accession>
<name>A2F6N3_TRIV3</name>
<keyword evidence="1" id="KW-1133">Transmembrane helix</keyword>
<dbReference type="InParanoid" id="A2F6N3"/>
<feature type="transmembrane region" description="Helical" evidence="1">
    <location>
        <begin position="668"/>
        <end position="690"/>
    </location>
</feature>
<gene>
    <name evidence="2" type="ORF">TVAG_408310</name>
</gene>
<protein>
    <recommendedName>
        <fullName evidence="4">WSN domain-containing protein</fullName>
    </recommendedName>
</protein>
<dbReference type="KEGG" id="tva:4757228"/>
<dbReference type="VEuPathDB" id="TrichDB:TVAGG3_0487570"/>
<keyword evidence="3" id="KW-1185">Reference proteome</keyword>
<reference evidence="2" key="2">
    <citation type="journal article" date="2007" name="Science">
        <title>Draft genome sequence of the sexually transmitted pathogen Trichomonas vaginalis.</title>
        <authorList>
            <person name="Carlton J.M."/>
            <person name="Hirt R.P."/>
            <person name="Silva J.C."/>
            <person name="Delcher A.L."/>
            <person name="Schatz M."/>
            <person name="Zhao Q."/>
            <person name="Wortman J.R."/>
            <person name="Bidwell S.L."/>
            <person name="Alsmark U.C.M."/>
            <person name="Besteiro S."/>
            <person name="Sicheritz-Ponten T."/>
            <person name="Noel C.J."/>
            <person name="Dacks J.B."/>
            <person name="Foster P.G."/>
            <person name="Simillion C."/>
            <person name="Van de Peer Y."/>
            <person name="Miranda-Saavedra D."/>
            <person name="Barton G.J."/>
            <person name="Westrop G.D."/>
            <person name="Mueller S."/>
            <person name="Dessi D."/>
            <person name="Fiori P.L."/>
            <person name="Ren Q."/>
            <person name="Paulsen I."/>
            <person name="Zhang H."/>
            <person name="Bastida-Corcuera F.D."/>
            <person name="Simoes-Barbosa A."/>
            <person name="Brown M.T."/>
            <person name="Hayes R.D."/>
            <person name="Mukherjee M."/>
            <person name="Okumura C.Y."/>
            <person name="Schneider R."/>
            <person name="Smith A.J."/>
            <person name="Vanacova S."/>
            <person name="Villalvazo M."/>
            <person name="Haas B.J."/>
            <person name="Pertea M."/>
            <person name="Feldblyum T.V."/>
            <person name="Utterback T.R."/>
            <person name="Shu C.L."/>
            <person name="Osoegawa K."/>
            <person name="de Jong P.J."/>
            <person name="Hrdy I."/>
            <person name="Horvathova L."/>
            <person name="Zubacova Z."/>
            <person name="Dolezal P."/>
            <person name="Malik S.B."/>
            <person name="Logsdon J.M. Jr."/>
            <person name="Henze K."/>
            <person name="Gupta A."/>
            <person name="Wang C.C."/>
            <person name="Dunne R.L."/>
            <person name="Upcroft J.A."/>
            <person name="Upcroft P."/>
            <person name="White O."/>
            <person name="Salzberg S.L."/>
            <person name="Tang P."/>
            <person name="Chiu C.-H."/>
            <person name="Lee Y.-S."/>
            <person name="Embley T.M."/>
            <person name="Coombs G.H."/>
            <person name="Mottram J.C."/>
            <person name="Tachezy J."/>
            <person name="Fraser-Liggett C.M."/>
            <person name="Johnson P.J."/>
        </authorList>
    </citation>
    <scope>NUCLEOTIDE SEQUENCE [LARGE SCALE GENOMIC DNA]</scope>
    <source>
        <strain evidence="2">G3</strain>
    </source>
</reference>
<organism evidence="2 3">
    <name type="scientific">Trichomonas vaginalis (strain ATCC PRA-98 / G3)</name>
    <dbReference type="NCBI Taxonomy" id="412133"/>
    <lineage>
        <taxon>Eukaryota</taxon>
        <taxon>Metamonada</taxon>
        <taxon>Parabasalia</taxon>
        <taxon>Trichomonadida</taxon>
        <taxon>Trichomonadidae</taxon>
        <taxon>Trichomonas</taxon>
    </lineage>
</organism>
<dbReference type="SMR" id="A2F6N3"/>
<keyword evidence="1" id="KW-0472">Membrane</keyword>
<evidence type="ECO:0000256" key="1">
    <source>
        <dbReference type="SAM" id="Phobius"/>
    </source>
</evidence>